<dbReference type="InterPro" id="IPR011333">
    <property type="entry name" value="SKP1/BTB/POZ_sf"/>
</dbReference>
<dbReference type="CDD" id="cd18186">
    <property type="entry name" value="BTB_POZ_ZBTB_KLHL-like"/>
    <property type="match status" value="1"/>
</dbReference>
<feature type="region of interest" description="Disordered" evidence="1">
    <location>
        <begin position="71"/>
        <end position="144"/>
    </location>
</feature>
<protein>
    <recommendedName>
        <fullName evidence="4">BTB domain-containing protein</fullName>
    </recommendedName>
</protein>
<evidence type="ECO:0000313" key="2">
    <source>
        <dbReference type="EMBL" id="KAJ5380827.1"/>
    </source>
</evidence>
<comment type="caution">
    <text evidence="2">The sequence shown here is derived from an EMBL/GenBank/DDBJ whole genome shotgun (WGS) entry which is preliminary data.</text>
</comment>
<reference evidence="2" key="1">
    <citation type="submission" date="2022-11" db="EMBL/GenBank/DDBJ databases">
        <authorList>
            <person name="Petersen C."/>
        </authorList>
    </citation>
    <scope>NUCLEOTIDE SEQUENCE</scope>
    <source>
        <strain evidence="2">IBT 29864</strain>
    </source>
</reference>
<reference evidence="2" key="2">
    <citation type="journal article" date="2023" name="IMA Fungus">
        <title>Comparative genomic study of the Penicillium genus elucidates a diverse pangenome and 15 lateral gene transfer events.</title>
        <authorList>
            <person name="Petersen C."/>
            <person name="Sorensen T."/>
            <person name="Nielsen M.R."/>
            <person name="Sondergaard T.E."/>
            <person name="Sorensen J.L."/>
            <person name="Fitzpatrick D.A."/>
            <person name="Frisvad J.C."/>
            <person name="Nielsen K.L."/>
        </authorList>
    </citation>
    <scope>NUCLEOTIDE SEQUENCE</scope>
    <source>
        <strain evidence="2">IBT 29864</strain>
    </source>
</reference>
<gene>
    <name evidence="2" type="ORF">N7496_003255</name>
</gene>
<evidence type="ECO:0000256" key="1">
    <source>
        <dbReference type="SAM" id="MobiDB-lite"/>
    </source>
</evidence>
<keyword evidence="3" id="KW-1185">Reference proteome</keyword>
<name>A0A9W9SLR8_9EURO</name>
<organism evidence="2 3">
    <name type="scientific">Penicillium cataractarum</name>
    <dbReference type="NCBI Taxonomy" id="2100454"/>
    <lineage>
        <taxon>Eukaryota</taxon>
        <taxon>Fungi</taxon>
        <taxon>Dikarya</taxon>
        <taxon>Ascomycota</taxon>
        <taxon>Pezizomycotina</taxon>
        <taxon>Eurotiomycetes</taxon>
        <taxon>Eurotiomycetidae</taxon>
        <taxon>Eurotiales</taxon>
        <taxon>Aspergillaceae</taxon>
        <taxon>Penicillium</taxon>
    </lineage>
</organism>
<accession>A0A9W9SLR8</accession>
<feature type="compositionally biased region" description="Basic residues" evidence="1">
    <location>
        <begin position="78"/>
        <end position="90"/>
    </location>
</feature>
<dbReference type="EMBL" id="JAPZBS010000002">
    <property type="protein sequence ID" value="KAJ5380827.1"/>
    <property type="molecule type" value="Genomic_DNA"/>
</dbReference>
<sequence>MDTSNYIIDPEGEVIIILHNENSPFAQATGDPRTRRKFDFSQFLFCNPLSSQGLTSVPRFSYKPLELSLKEQAGERKDKKKKKKRDKKSKPAVEEPAAEEYAAEETAEVPPMDETAAEEYATEEPAAEEPAAEEPAAEEPAAEEYAAEEAVVEVPFAHSGPRIQVSAKHLMFASPVFKRLLTGGWKESIVYFQKGSVEITAEDWDIEALMIVLRAIHGQNNDIPRKLTLEMLAKVAVIADYYECREPLVFLEDMWIEKVDVKIPLAAPRDLMLWLWIAWFFRLPSHFESATSIAMSESDGYIDSLGLPIPKEVIVSINERREKGINDLIDLLDGTRKAFLLRDRGCCLECSSIMYGALTIQSNDLLLSKPEWPFPNLSYKSLVQTIMAIKSPRWYDSESRYSGYGSSSKHSCPEASFASIFGGLGKSLEGFELNQFTSP</sequence>
<dbReference type="Proteomes" id="UP001147782">
    <property type="component" value="Unassembled WGS sequence"/>
</dbReference>
<dbReference type="SUPFAM" id="SSF54695">
    <property type="entry name" value="POZ domain"/>
    <property type="match status" value="1"/>
</dbReference>
<proteinExistence type="predicted"/>
<feature type="compositionally biased region" description="Acidic residues" evidence="1">
    <location>
        <begin position="96"/>
        <end position="107"/>
    </location>
</feature>
<dbReference type="OrthoDB" id="5326346at2759"/>
<evidence type="ECO:0008006" key="4">
    <source>
        <dbReference type="Google" id="ProtNLM"/>
    </source>
</evidence>
<feature type="compositionally biased region" description="Acidic residues" evidence="1">
    <location>
        <begin position="115"/>
        <end position="144"/>
    </location>
</feature>
<dbReference type="GeneID" id="81435363"/>
<dbReference type="Gene3D" id="3.30.710.10">
    <property type="entry name" value="Potassium Channel Kv1.1, Chain A"/>
    <property type="match status" value="1"/>
</dbReference>
<evidence type="ECO:0000313" key="3">
    <source>
        <dbReference type="Proteomes" id="UP001147782"/>
    </source>
</evidence>
<dbReference type="AlphaFoldDB" id="A0A9W9SLR8"/>
<dbReference type="RefSeq" id="XP_056558398.1">
    <property type="nucleotide sequence ID" value="XM_056696186.1"/>
</dbReference>